<dbReference type="InterPro" id="IPR013784">
    <property type="entry name" value="Carb-bd-like_fold"/>
</dbReference>
<dbReference type="Gene3D" id="2.60.40.1120">
    <property type="entry name" value="Carboxypeptidase-like, regulatory domain"/>
    <property type="match status" value="1"/>
</dbReference>
<evidence type="ECO:0000313" key="1">
    <source>
        <dbReference type="EMBL" id="MCA9759806.1"/>
    </source>
</evidence>
<organism evidence="1 2">
    <name type="scientific">Eiseniibacteriota bacterium</name>
    <dbReference type="NCBI Taxonomy" id="2212470"/>
    <lineage>
        <taxon>Bacteria</taxon>
        <taxon>Candidatus Eiseniibacteriota</taxon>
    </lineage>
</organism>
<name>A0A956NJ98_UNCEI</name>
<dbReference type="AlphaFoldDB" id="A0A956NJ98"/>
<dbReference type="SUPFAM" id="SSF49452">
    <property type="entry name" value="Starch-binding domain-like"/>
    <property type="match status" value="1"/>
</dbReference>
<comment type="caution">
    <text evidence="1">The sequence shown here is derived from an EMBL/GenBank/DDBJ whole genome shotgun (WGS) entry which is preliminary data.</text>
</comment>
<proteinExistence type="predicted"/>
<dbReference type="GO" id="GO:0030246">
    <property type="term" value="F:carbohydrate binding"/>
    <property type="evidence" value="ECO:0007669"/>
    <property type="project" value="InterPro"/>
</dbReference>
<dbReference type="GO" id="GO:0004180">
    <property type="term" value="F:carboxypeptidase activity"/>
    <property type="evidence" value="ECO:0007669"/>
    <property type="project" value="UniProtKB-KW"/>
</dbReference>
<evidence type="ECO:0000313" key="2">
    <source>
        <dbReference type="Proteomes" id="UP000739538"/>
    </source>
</evidence>
<gene>
    <name evidence="1" type="ORF">KDA27_28675</name>
</gene>
<dbReference type="Pfam" id="PF13620">
    <property type="entry name" value="CarboxypepD_reg"/>
    <property type="match status" value="1"/>
</dbReference>
<reference evidence="1" key="1">
    <citation type="submission" date="2020-04" db="EMBL/GenBank/DDBJ databases">
        <authorList>
            <person name="Zhang T."/>
        </authorList>
    </citation>
    <scope>NUCLEOTIDE SEQUENCE</scope>
    <source>
        <strain evidence="1">HKST-UBA02</strain>
    </source>
</reference>
<keyword evidence="1" id="KW-0645">Protease</keyword>
<reference evidence="1" key="2">
    <citation type="journal article" date="2021" name="Microbiome">
        <title>Successional dynamics and alternative stable states in a saline activated sludge microbial community over 9 years.</title>
        <authorList>
            <person name="Wang Y."/>
            <person name="Ye J."/>
            <person name="Ju F."/>
            <person name="Liu L."/>
            <person name="Boyd J.A."/>
            <person name="Deng Y."/>
            <person name="Parks D.H."/>
            <person name="Jiang X."/>
            <person name="Yin X."/>
            <person name="Woodcroft B.J."/>
            <person name="Tyson G.W."/>
            <person name="Hugenholtz P."/>
            <person name="Polz M.F."/>
            <person name="Zhang T."/>
        </authorList>
    </citation>
    <scope>NUCLEOTIDE SEQUENCE</scope>
    <source>
        <strain evidence="1">HKST-UBA02</strain>
    </source>
</reference>
<accession>A0A956NJ98</accession>
<protein>
    <submittedName>
        <fullName evidence="1">Carboxypeptidase regulatory-like domain-containing protein</fullName>
    </submittedName>
</protein>
<dbReference type="EMBL" id="JAGQHS010000512">
    <property type="protein sequence ID" value="MCA9759806.1"/>
    <property type="molecule type" value="Genomic_DNA"/>
</dbReference>
<sequence>IRGMSARAFSLADELPVLEDETSIEIAPSDTRFRLELSVRPDGPMAYYQVDVDASGTRETDGALSESGLLFTGSGYGMVEDQASEAYVEVFLEDVVPLVTIEELSDGALVSWSRVSGAESYRVREVRSGGTSDSLTTALSLFVPFDPGLEARSYRVQSVLVDGRASAFGEERSVGFEAGFGQLELTVVDARTSLPLSGASVQLGDASTTTNEAGFARLDGLPAGVQTLFVTLEGYLSASRNVTITAGTTTPVTVALSPPAVGGYRIVLTWGEVPFDLDAHLRTPLIDGVSYEVYYAFLGSETEAPFAQLDADDTESFGPETVTIAQSLAGTYSYFVYNYSEDPAIAGSGAQVELY</sequence>
<feature type="non-terminal residue" evidence="1">
    <location>
        <position position="1"/>
    </location>
</feature>
<dbReference type="Proteomes" id="UP000739538">
    <property type="component" value="Unassembled WGS sequence"/>
</dbReference>
<feature type="non-terminal residue" evidence="1">
    <location>
        <position position="355"/>
    </location>
</feature>
<keyword evidence="1" id="KW-0121">Carboxypeptidase</keyword>
<keyword evidence="1" id="KW-0378">Hydrolase</keyword>